<dbReference type="EMBL" id="BHWB01000001">
    <property type="protein sequence ID" value="GCB33581.1"/>
    <property type="molecule type" value="Genomic_DNA"/>
</dbReference>
<keyword evidence="1" id="KW-1133">Transmembrane helix</keyword>
<evidence type="ECO:0000313" key="3">
    <source>
        <dbReference type="Proteomes" id="UP000288079"/>
    </source>
</evidence>
<dbReference type="AlphaFoldDB" id="A0A401LQ41"/>
<protein>
    <submittedName>
        <fullName evidence="2">Uncharacterized protein</fullName>
    </submittedName>
</protein>
<accession>A0A401LQ41</accession>
<evidence type="ECO:0000256" key="1">
    <source>
        <dbReference type="SAM" id="Phobius"/>
    </source>
</evidence>
<keyword evidence="3" id="KW-1185">Reference proteome</keyword>
<name>A0A401LQ41_9BACE</name>
<gene>
    <name evidence="2" type="ORF">KGMB02408_05260</name>
</gene>
<sequence length="421" mass="49317">MDMKQMTHKIIGESWSEKELICYLVNLRRAHKHTCQDYSLSFSEKLFAILVVSYMAQDSERVDKYLKLTEKGLSTTTLWKTATEMSMRVHGTLGKSVACVSTFIALGVALGGVKVWQYLREEDRNALTTNISAFLITTKELPVRCISNYTRWRDYNKVRGEIIPLYTLLPKLTQCVISFPTYDQYIDFITLIYSAYYYLYDVKSPKFSDYIFDIVHSKELKLNDKLYDDLCHSPFRYEVHAEYQDYCVRKKIKENSLFVTECFSPQSNTSEAETENKNKVASANISQKDYFPNLSLDSNKIKRLYDVLVGKKFISGDTDYSVFHFRFSGIDKPQYLPEIICIRDKKELSYLIYRLTRKEICNEKDADTNTTRDFYKKVKVFFNVKKEAWKDNDNISDMVRKIGDDKQKEILKLLKEALETN</sequence>
<comment type="caution">
    <text evidence="2">The sequence shown here is derived from an EMBL/GenBank/DDBJ whole genome shotgun (WGS) entry which is preliminary data.</text>
</comment>
<feature type="transmembrane region" description="Helical" evidence="1">
    <location>
        <begin position="97"/>
        <end position="119"/>
    </location>
</feature>
<reference evidence="2 3" key="1">
    <citation type="submission" date="2018-10" db="EMBL/GenBank/DDBJ databases">
        <title>Draft Genome Sequence of Bacteroides sp. KCTC 15687.</title>
        <authorList>
            <person name="Yu S.Y."/>
            <person name="Kim J.S."/>
            <person name="Oh B.S."/>
            <person name="Park S.H."/>
            <person name="Kang S.W."/>
            <person name="Park J.E."/>
            <person name="Choi S.H."/>
            <person name="Han K.I."/>
            <person name="Lee K.C."/>
            <person name="Eom M.K."/>
            <person name="Suh M.K."/>
            <person name="Lee D.H."/>
            <person name="Yoon H."/>
            <person name="Kim B."/>
            <person name="Yang S.J."/>
            <person name="Lee J.S."/>
            <person name="Lee J.H."/>
        </authorList>
    </citation>
    <scope>NUCLEOTIDE SEQUENCE [LARGE SCALE GENOMIC DNA]</scope>
    <source>
        <strain evidence="2 3">KCTC 15687</strain>
    </source>
</reference>
<organism evidence="2 3">
    <name type="scientific">Bacteroides faecalis</name>
    <dbReference type="NCBI Taxonomy" id="2447885"/>
    <lineage>
        <taxon>Bacteria</taxon>
        <taxon>Pseudomonadati</taxon>
        <taxon>Bacteroidota</taxon>
        <taxon>Bacteroidia</taxon>
        <taxon>Bacteroidales</taxon>
        <taxon>Bacteroidaceae</taxon>
        <taxon>Bacteroides</taxon>
    </lineage>
</organism>
<keyword evidence="1" id="KW-0812">Transmembrane</keyword>
<dbReference type="Proteomes" id="UP000288079">
    <property type="component" value="Unassembled WGS sequence"/>
</dbReference>
<proteinExistence type="predicted"/>
<keyword evidence="1" id="KW-0472">Membrane</keyword>
<evidence type="ECO:0000313" key="2">
    <source>
        <dbReference type="EMBL" id="GCB33581.1"/>
    </source>
</evidence>